<protein>
    <submittedName>
        <fullName evidence="1">Uncharacterized protein</fullName>
    </submittedName>
</protein>
<dbReference type="EMBL" id="BNBC01000007">
    <property type="protein sequence ID" value="GHE66782.1"/>
    <property type="molecule type" value="Genomic_DNA"/>
</dbReference>
<reference evidence="1" key="1">
    <citation type="journal article" date="2014" name="Int. J. Syst. Evol. Microbiol.">
        <title>Complete genome sequence of Corynebacterium casei LMG S-19264T (=DSM 44701T), isolated from a smear-ripened cheese.</title>
        <authorList>
            <consortium name="US DOE Joint Genome Institute (JGI-PGF)"/>
            <person name="Walter F."/>
            <person name="Albersmeier A."/>
            <person name="Kalinowski J."/>
            <person name="Ruckert C."/>
        </authorList>
    </citation>
    <scope>NUCLEOTIDE SEQUENCE</scope>
    <source>
        <strain evidence="1">JCM 3302</strain>
    </source>
</reference>
<evidence type="ECO:0000313" key="1">
    <source>
        <dbReference type="EMBL" id="GHE66782.1"/>
    </source>
</evidence>
<dbReference type="AlphaFoldDB" id="A0A918ZSU1"/>
<evidence type="ECO:0000313" key="2">
    <source>
        <dbReference type="Proteomes" id="UP000641386"/>
    </source>
</evidence>
<reference evidence="1" key="2">
    <citation type="submission" date="2020-09" db="EMBL/GenBank/DDBJ databases">
        <authorList>
            <person name="Sun Q."/>
            <person name="Ohkuma M."/>
        </authorList>
    </citation>
    <scope>NUCLEOTIDE SEQUENCE</scope>
    <source>
        <strain evidence="1">JCM 3302</strain>
    </source>
</reference>
<dbReference type="RefSeq" id="WP_189898771.1">
    <property type="nucleotide sequence ID" value="NZ_BNBC01000007.1"/>
</dbReference>
<name>A0A918ZSU1_9ACTN</name>
<organism evidence="1 2">
    <name type="scientific">Streptomyces spiralis</name>
    <dbReference type="NCBI Taxonomy" id="66376"/>
    <lineage>
        <taxon>Bacteria</taxon>
        <taxon>Bacillati</taxon>
        <taxon>Actinomycetota</taxon>
        <taxon>Actinomycetes</taxon>
        <taxon>Kitasatosporales</taxon>
        <taxon>Streptomycetaceae</taxon>
        <taxon>Streptomyces</taxon>
    </lineage>
</organism>
<keyword evidence="2" id="KW-1185">Reference proteome</keyword>
<accession>A0A918ZSU1</accession>
<sequence length="75" mass="8559">MRTYYCHTCDADQPHRKLSTAEAAVLKERLGRNSVNEFWICEAVLDAETGRQCRNLRTGGNKKPFARPIKLPVPE</sequence>
<comment type="caution">
    <text evidence="1">The sequence shown here is derived from an EMBL/GenBank/DDBJ whole genome shotgun (WGS) entry which is preliminary data.</text>
</comment>
<proteinExistence type="predicted"/>
<dbReference type="Proteomes" id="UP000641386">
    <property type="component" value="Unassembled WGS sequence"/>
</dbReference>
<gene>
    <name evidence="1" type="ORF">GCM10014715_20490</name>
</gene>